<dbReference type="Gene3D" id="3.10.290.10">
    <property type="entry name" value="RNA-binding S4 domain"/>
    <property type="match status" value="1"/>
</dbReference>
<evidence type="ECO:0000313" key="2">
    <source>
        <dbReference type="EMBL" id="CAA9372759.1"/>
    </source>
</evidence>
<proteinExistence type="predicted"/>
<dbReference type="EMBL" id="CADCUP010000017">
    <property type="protein sequence ID" value="CAA9372759.1"/>
    <property type="molecule type" value="Genomic_DNA"/>
</dbReference>
<keyword evidence="1" id="KW-0694">RNA-binding</keyword>
<gene>
    <name evidence="2" type="ORF">AVDCRST_MAG06-206</name>
</gene>
<evidence type="ECO:0000256" key="1">
    <source>
        <dbReference type="PROSITE-ProRule" id="PRU00182"/>
    </source>
</evidence>
<dbReference type="PROSITE" id="PS50889">
    <property type="entry name" value="S4"/>
    <property type="match status" value="1"/>
</dbReference>
<dbReference type="AlphaFoldDB" id="A0A6J4N4C1"/>
<dbReference type="CDD" id="cd00165">
    <property type="entry name" value="S4"/>
    <property type="match status" value="1"/>
</dbReference>
<protein>
    <submittedName>
        <fullName evidence="2">Uncharacterized protein YbcJ</fullName>
    </submittedName>
</protein>
<reference evidence="2" key="1">
    <citation type="submission" date="2020-02" db="EMBL/GenBank/DDBJ databases">
        <authorList>
            <person name="Meier V. D."/>
        </authorList>
    </citation>
    <scope>NUCLEOTIDE SEQUENCE</scope>
    <source>
        <strain evidence="2">AVDCRST_MAG06</strain>
    </source>
</reference>
<dbReference type="GO" id="GO:0003723">
    <property type="term" value="F:RNA binding"/>
    <property type="evidence" value="ECO:0007669"/>
    <property type="project" value="UniProtKB-KW"/>
</dbReference>
<dbReference type="SUPFAM" id="SSF55174">
    <property type="entry name" value="Alpha-L RNA-binding motif"/>
    <property type="match status" value="1"/>
</dbReference>
<accession>A0A6J4N4C1</accession>
<dbReference type="Pfam" id="PF13275">
    <property type="entry name" value="S4_2"/>
    <property type="match status" value="1"/>
</dbReference>
<dbReference type="InterPro" id="IPR036986">
    <property type="entry name" value="S4_RNA-bd_sf"/>
</dbReference>
<organism evidence="2">
    <name type="scientific">uncultured Nocardioides sp</name>
    <dbReference type="NCBI Taxonomy" id="198441"/>
    <lineage>
        <taxon>Bacteria</taxon>
        <taxon>Bacillati</taxon>
        <taxon>Actinomycetota</taxon>
        <taxon>Actinomycetes</taxon>
        <taxon>Propionibacteriales</taxon>
        <taxon>Nocardioidaceae</taxon>
        <taxon>Nocardioides</taxon>
        <taxon>environmental samples</taxon>
    </lineage>
</organism>
<sequence>MPAPQDVPIRDESIRLGQFLKLANLIDHGSEAKELMVQGSVLVNDEVETRRGRQLVPGDVVTLGGVSARVAQGPVEDDLPW</sequence>
<name>A0A6J4N4C1_9ACTN</name>
<dbReference type="RefSeq" id="WP_295656229.1">
    <property type="nucleotide sequence ID" value="NZ_CADCUP010000017.1"/>
</dbReference>